<dbReference type="RefSeq" id="WP_002683342.1">
    <property type="nucleotide sequence ID" value="NZ_JH600070.1"/>
</dbReference>
<dbReference type="Pfam" id="PF04932">
    <property type="entry name" value="Wzy_C"/>
    <property type="match status" value="1"/>
</dbReference>
<evidence type="ECO:0000256" key="2">
    <source>
        <dbReference type="ARBA" id="ARBA00022692"/>
    </source>
</evidence>
<evidence type="ECO:0000256" key="5">
    <source>
        <dbReference type="SAM" id="Phobius"/>
    </source>
</evidence>
<feature type="transmembrane region" description="Helical" evidence="5">
    <location>
        <begin position="127"/>
        <end position="146"/>
    </location>
</feature>
<feature type="transmembrane region" description="Helical" evidence="5">
    <location>
        <begin position="266"/>
        <end position="285"/>
    </location>
</feature>
<gene>
    <name evidence="7" type="ORF">BegalDRAFT_0499</name>
</gene>
<sequence>MSTPPLADRYLFISLLLLIIWLPIPFASNHAWAWAIMEISIFSLWFIWIISFLQQKISFPATFYRAYPLLILWSVWLLYLILQCLPLPYYWVNTLSPSTARLYQLATFGTTPTTLTLSVDVFSTQAALLKSISYVLLFALVLVLVNRHSRLRWVAYCLLISGVVQAVYGSVMTLTGWEYGFLRPKTAYEGFATGTFVNRNHFANYLILSFSMGLGLLISQLRDTQYETWRQRLRAWLTFLFSHKMRLRLYLIILVIALILTRSRMGNIAFFGSLLITGFIGLFFARHTARSVSLLLFSLILIDLAVMGTFFGIEQLSQRINVTHITGEERGDVYLYAFHYWKDFFWMGSGLGSFYAVFPSYWQSGLGGYYDHAHNDYLEFATETGLIGLSILACIVLASLLATFLTLFRRRDPLCRGIALGVMMGILAMLIHSMVDFSLQIPANAATFIIFLALAWVSYLMPRHVSRTR</sequence>
<proteinExistence type="predicted"/>
<dbReference type="eggNOG" id="COG3307">
    <property type="taxonomic scope" value="Bacteria"/>
</dbReference>
<comment type="subcellular location">
    <subcellularLocation>
        <location evidence="1">Membrane</location>
        <topology evidence="1">Multi-pass membrane protein</topology>
    </subcellularLocation>
</comment>
<feature type="transmembrane region" description="Helical" evidence="5">
    <location>
        <begin position="153"/>
        <end position="177"/>
    </location>
</feature>
<dbReference type="HOGENOM" id="CLU_035700_1_0_6"/>
<evidence type="ECO:0000256" key="1">
    <source>
        <dbReference type="ARBA" id="ARBA00004141"/>
    </source>
</evidence>
<dbReference type="PANTHER" id="PTHR37422">
    <property type="entry name" value="TEICHURONIC ACID BIOSYNTHESIS PROTEIN TUAE"/>
    <property type="match status" value="1"/>
</dbReference>
<evidence type="ECO:0000259" key="6">
    <source>
        <dbReference type="Pfam" id="PF04932"/>
    </source>
</evidence>
<reference evidence="7 8" key="1">
    <citation type="submission" date="2011-11" db="EMBL/GenBank/DDBJ databases">
        <title>Improved High-Quality Draft sequence of Beggiatoa alba B18lD.</title>
        <authorList>
            <consortium name="US DOE Joint Genome Institute"/>
            <person name="Lucas S."/>
            <person name="Han J."/>
            <person name="Lapidus A."/>
            <person name="Cheng J.-F."/>
            <person name="Goodwin L."/>
            <person name="Pitluck S."/>
            <person name="Peters L."/>
            <person name="Mikhailova N."/>
            <person name="Held B."/>
            <person name="Detter J.C."/>
            <person name="Han C."/>
            <person name="Tapia R."/>
            <person name="Land M."/>
            <person name="Hauser L."/>
            <person name="Kyrpides N."/>
            <person name="Ivanova N."/>
            <person name="Pagani I."/>
            <person name="Samuel K."/>
            <person name="Teske A."/>
            <person name="Mueller J."/>
            <person name="Woyke T."/>
        </authorList>
    </citation>
    <scope>NUCLEOTIDE SEQUENCE [LARGE SCALE GENOMIC DNA]</scope>
    <source>
        <strain evidence="7 8">B18LD</strain>
    </source>
</reference>
<dbReference type="PANTHER" id="PTHR37422:SF13">
    <property type="entry name" value="LIPOPOLYSACCHARIDE BIOSYNTHESIS PROTEIN PA4999-RELATED"/>
    <property type="match status" value="1"/>
</dbReference>
<evidence type="ECO:0000256" key="4">
    <source>
        <dbReference type="ARBA" id="ARBA00023136"/>
    </source>
</evidence>
<feature type="transmembrane region" description="Helical" evidence="5">
    <location>
        <begin position="7"/>
        <end position="26"/>
    </location>
</feature>
<feature type="transmembrane region" description="Helical" evidence="5">
    <location>
        <begin position="441"/>
        <end position="461"/>
    </location>
</feature>
<feature type="domain" description="O-antigen ligase-related" evidence="6">
    <location>
        <begin position="250"/>
        <end position="392"/>
    </location>
</feature>
<dbReference type="GO" id="GO:0016874">
    <property type="term" value="F:ligase activity"/>
    <property type="evidence" value="ECO:0007669"/>
    <property type="project" value="UniProtKB-KW"/>
</dbReference>
<dbReference type="OrthoDB" id="9783389at2"/>
<feature type="transmembrane region" description="Helical" evidence="5">
    <location>
        <begin position="386"/>
        <end position="407"/>
    </location>
</feature>
<evidence type="ECO:0000256" key="3">
    <source>
        <dbReference type="ARBA" id="ARBA00022989"/>
    </source>
</evidence>
<evidence type="ECO:0000313" key="8">
    <source>
        <dbReference type="Proteomes" id="UP000005744"/>
    </source>
</evidence>
<dbReference type="EMBL" id="JH600070">
    <property type="protein sequence ID" value="EIJ41417.1"/>
    <property type="molecule type" value="Genomic_DNA"/>
</dbReference>
<keyword evidence="8" id="KW-1185">Reference proteome</keyword>
<dbReference type="GO" id="GO:0016020">
    <property type="term" value="C:membrane"/>
    <property type="evidence" value="ECO:0007669"/>
    <property type="project" value="UniProtKB-SubCell"/>
</dbReference>
<evidence type="ECO:0000313" key="7">
    <source>
        <dbReference type="EMBL" id="EIJ41417.1"/>
    </source>
</evidence>
<keyword evidence="2 5" id="KW-0812">Transmembrane</keyword>
<feature type="transmembrane region" description="Helical" evidence="5">
    <location>
        <begin position="32"/>
        <end position="54"/>
    </location>
</feature>
<dbReference type="InterPro" id="IPR051533">
    <property type="entry name" value="WaaL-like"/>
</dbReference>
<feature type="transmembrane region" description="Helical" evidence="5">
    <location>
        <begin position="202"/>
        <end position="221"/>
    </location>
</feature>
<dbReference type="InterPro" id="IPR007016">
    <property type="entry name" value="O-antigen_ligase-rel_domated"/>
</dbReference>
<dbReference type="Proteomes" id="UP000005744">
    <property type="component" value="Unassembled WGS sequence"/>
</dbReference>
<keyword evidence="7" id="KW-0436">Ligase</keyword>
<keyword evidence="3 5" id="KW-1133">Transmembrane helix</keyword>
<feature type="transmembrane region" description="Helical" evidence="5">
    <location>
        <begin position="233"/>
        <end position="260"/>
    </location>
</feature>
<feature type="transmembrane region" description="Helical" evidence="5">
    <location>
        <begin position="66"/>
        <end position="91"/>
    </location>
</feature>
<accession>I3CCS4</accession>
<keyword evidence="4 5" id="KW-0472">Membrane</keyword>
<feature type="transmembrane region" description="Helical" evidence="5">
    <location>
        <begin position="292"/>
        <end position="313"/>
    </location>
</feature>
<name>I3CCS4_9GAMM</name>
<protein>
    <submittedName>
        <fullName evidence="7">Lipid A core-O-antigen ligase-like enyme</fullName>
    </submittedName>
</protein>
<feature type="transmembrane region" description="Helical" evidence="5">
    <location>
        <begin position="414"/>
        <end position="435"/>
    </location>
</feature>
<organism evidence="7 8">
    <name type="scientific">Beggiatoa alba B18LD</name>
    <dbReference type="NCBI Taxonomy" id="395493"/>
    <lineage>
        <taxon>Bacteria</taxon>
        <taxon>Pseudomonadati</taxon>
        <taxon>Pseudomonadota</taxon>
        <taxon>Gammaproteobacteria</taxon>
        <taxon>Thiotrichales</taxon>
        <taxon>Thiotrichaceae</taxon>
        <taxon>Beggiatoa</taxon>
    </lineage>
</organism>
<dbReference type="STRING" id="395493.BegalDRAFT_0499"/>
<dbReference type="AlphaFoldDB" id="I3CCS4"/>